<gene>
    <name evidence="4" type="ORF">E1269_21775</name>
</gene>
<dbReference type="FunCoup" id="A0A4R5CQK0">
    <property type="interactions" value="15"/>
</dbReference>
<keyword evidence="5" id="KW-1185">Reference proteome</keyword>
<dbReference type="PANTHER" id="PTHR32332">
    <property type="entry name" value="2-NITROPROPANE DIOXYGENASE"/>
    <property type="match status" value="1"/>
</dbReference>
<accession>A0A4R5CQK0</accession>
<keyword evidence="4" id="KW-0503">Monooxygenase</keyword>
<dbReference type="AlphaFoldDB" id="A0A4R5CQK0"/>
<dbReference type="InParanoid" id="A0A4R5CQK0"/>
<reference evidence="4 5" key="1">
    <citation type="submission" date="2019-03" db="EMBL/GenBank/DDBJ databases">
        <title>Draft genome sequences of novel Actinobacteria.</title>
        <authorList>
            <person name="Sahin N."/>
            <person name="Ay H."/>
            <person name="Saygin H."/>
        </authorList>
    </citation>
    <scope>NUCLEOTIDE SEQUENCE [LARGE SCALE GENOMIC DNA]</scope>
    <source>
        <strain evidence="4 5">5K138</strain>
    </source>
</reference>
<dbReference type="OrthoDB" id="9778912at2"/>
<keyword evidence="1" id="KW-0285">Flavoprotein</keyword>
<dbReference type="GO" id="GO:0018580">
    <property type="term" value="F:nitronate monooxygenase activity"/>
    <property type="evidence" value="ECO:0007669"/>
    <property type="project" value="InterPro"/>
</dbReference>
<dbReference type="InterPro" id="IPR004136">
    <property type="entry name" value="NMO"/>
</dbReference>
<dbReference type="Gene3D" id="3.20.20.70">
    <property type="entry name" value="Aldolase class I"/>
    <property type="match status" value="1"/>
</dbReference>
<evidence type="ECO:0000313" key="4">
    <source>
        <dbReference type="EMBL" id="TDE02426.1"/>
    </source>
</evidence>
<name>A0A4R5CQK0_9ACTN</name>
<dbReference type="Pfam" id="PF03060">
    <property type="entry name" value="NMO"/>
    <property type="match status" value="2"/>
</dbReference>
<dbReference type="RefSeq" id="WP_131898459.1">
    <property type="nucleotide sequence ID" value="NZ_SMKZ01000036.1"/>
</dbReference>
<evidence type="ECO:0000256" key="3">
    <source>
        <dbReference type="ARBA" id="ARBA00023002"/>
    </source>
</evidence>
<dbReference type="SUPFAM" id="SSF51412">
    <property type="entry name" value="Inosine monophosphate dehydrogenase (IMPDH)"/>
    <property type="match status" value="1"/>
</dbReference>
<keyword evidence="3" id="KW-0560">Oxidoreductase</keyword>
<sequence length="323" mass="33410">MMRTPLCDVLGIDVPVICAPFGPWEQVELAAAVCEAGGLGSLGTAVTPLPVLRDQWARLRGLTGRPFAINHTMRPLDRDAFEATLTERPAVISFHIGDPGDLVARAHDAGIRWMQQVFDLDQARRAVDLGVDVIVAQGGEAGGNGGQVSTMVIVPAVVDIAGDIPVVAAGGIADGRGLAAALALGAQGISLGTRFLASAEASVAASWKESLVAADATDAVKADFADAVLPPLSPGGYRAVPRVLRTPFVDRWNADPDGAAAASGRLRGEILDAIGAGRLHEYLPFAGQSAALVHDVAPVREIIDRMVMQASAALDGARRSLAS</sequence>
<keyword evidence="2" id="KW-0288">FMN</keyword>
<dbReference type="EMBL" id="SMKZ01000036">
    <property type="protein sequence ID" value="TDE02426.1"/>
    <property type="molecule type" value="Genomic_DNA"/>
</dbReference>
<dbReference type="PANTHER" id="PTHR32332:SF20">
    <property type="entry name" value="2-NITROPROPANE DIOXYGENASE-LIKE PROTEIN"/>
    <property type="match status" value="1"/>
</dbReference>
<evidence type="ECO:0000256" key="2">
    <source>
        <dbReference type="ARBA" id="ARBA00022643"/>
    </source>
</evidence>
<evidence type="ECO:0000256" key="1">
    <source>
        <dbReference type="ARBA" id="ARBA00022630"/>
    </source>
</evidence>
<dbReference type="CDD" id="cd04730">
    <property type="entry name" value="NPD_like"/>
    <property type="match status" value="1"/>
</dbReference>
<dbReference type="InterPro" id="IPR013785">
    <property type="entry name" value="Aldolase_TIM"/>
</dbReference>
<organism evidence="4 5">
    <name type="scientific">Jiangella asiatica</name>
    <dbReference type="NCBI Taxonomy" id="2530372"/>
    <lineage>
        <taxon>Bacteria</taxon>
        <taxon>Bacillati</taxon>
        <taxon>Actinomycetota</taxon>
        <taxon>Actinomycetes</taxon>
        <taxon>Jiangellales</taxon>
        <taxon>Jiangellaceae</taxon>
        <taxon>Jiangella</taxon>
    </lineage>
</organism>
<proteinExistence type="predicted"/>
<dbReference type="Proteomes" id="UP000294739">
    <property type="component" value="Unassembled WGS sequence"/>
</dbReference>
<protein>
    <submittedName>
        <fullName evidence="4">Nitronate monooxygenase</fullName>
    </submittedName>
</protein>
<comment type="caution">
    <text evidence="4">The sequence shown here is derived from an EMBL/GenBank/DDBJ whole genome shotgun (WGS) entry which is preliminary data.</text>
</comment>
<evidence type="ECO:0000313" key="5">
    <source>
        <dbReference type="Proteomes" id="UP000294739"/>
    </source>
</evidence>